<accession>A0A6H5INJ2</accession>
<evidence type="ECO:0000256" key="1">
    <source>
        <dbReference type="SAM" id="Phobius"/>
    </source>
</evidence>
<evidence type="ECO:0000313" key="3">
    <source>
        <dbReference type="Proteomes" id="UP000479190"/>
    </source>
</evidence>
<dbReference type="AlphaFoldDB" id="A0A6H5INJ2"/>
<keyword evidence="1" id="KW-0472">Membrane</keyword>
<keyword evidence="1" id="KW-1133">Transmembrane helix</keyword>
<organism evidence="2 3">
    <name type="scientific">Trichogramma brassicae</name>
    <dbReference type="NCBI Taxonomy" id="86971"/>
    <lineage>
        <taxon>Eukaryota</taxon>
        <taxon>Metazoa</taxon>
        <taxon>Ecdysozoa</taxon>
        <taxon>Arthropoda</taxon>
        <taxon>Hexapoda</taxon>
        <taxon>Insecta</taxon>
        <taxon>Pterygota</taxon>
        <taxon>Neoptera</taxon>
        <taxon>Endopterygota</taxon>
        <taxon>Hymenoptera</taxon>
        <taxon>Apocrita</taxon>
        <taxon>Proctotrupomorpha</taxon>
        <taxon>Chalcidoidea</taxon>
        <taxon>Trichogrammatidae</taxon>
        <taxon>Trichogramma</taxon>
    </lineage>
</organism>
<proteinExistence type="predicted"/>
<gene>
    <name evidence="2" type="ORF">TBRA_LOCUS10746</name>
</gene>
<protein>
    <submittedName>
        <fullName evidence="2">Uncharacterized protein</fullName>
    </submittedName>
</protein>
<feature type="transmembrane region" description="Helical" evidence="1">
    <location>
        <begin position="117"/>
        <end position="134"/>
    </location>
</feature>
<reference evidence="2 3" key="1">
    <citation type="submission" date="2020-02" db="EMBL/GenBank/DDBJ databases">
        <authorList>
            <person name="Ferguson B K."/>
        </authorList>
    </citation>
    <scope>NUCLEOTIDE SEQUENCE [LARGE SCALE GENOMIC DNA]</scope>
</reference>
<dbReference type="Proteomes" id="UP000479190">
    <property type="component" value="Unassembled WGS sequence"/>
</dbReference>
<keyword evidence="1" id="KW-0812">Transmembrane</keyword>
<evidence type="ECO:0000313" key="2">
    <source>
        <dbReference type="EMBL" id="CAB0038984.1"/>
    </source>
</evidence>
<sequence>MSDETVFFHINNKHFTKFTYNSTLRIVIPLLHKSIACSCLRQLNTFNSVSKTYFNSGHAYRRDSISQRRVEIGAVYVYARAPAAAAAAAAREKDNIAQSSGPLVHGRRTAAASSSSATAQVAIAIAIIITIIIIDVDE</sequence>
<name>A0A6H5INJ2_9HYME</name>
<keyword evidence="3" id="KW-1185">Reference proteome</keyword>
<dbReference type="EMBL" id="CADCXV010000929">
    <property type="protein sequence ID" value="CAB0038984.1"/>
    <property type="molecule type" value="Genomic_DNA"/>
</dbReference>